<accession>A0ABS8UZ65</accession>
<dbReference type="EMBL" id="JACEIK010002894">
    <property type="protein sequence ID" value="MCD9639361.1"/>
    <property type="molecule type" value="Genomic_DNA"/>
</dbReference>
<evidence type="ECO:0000313" key="1">
    <source>
        <dbReference type="EMBL" id="MCD9639361.1"/>
    </source>
</evidence>
<proteinExistence type="predicted"/>
<gene>
    <name evidence="1" type="ORF">HAX54_023802</name>
</gene>
<feature type="non-terminal residue" evidence="1">
    <location>
        <position position="105"/>
    </location>
</feature>
<name>A0ABS8UZ65_DATST</name>
<sequence>MDQCDRILIVVCRYERLVPEVSIRTSVMREFIDSDVMKVCVRHITAGMIDFRLILVEVHLGVAFIQRKLLHSSVDGFVSFIYRCSDVELLYLFRLYLGKNCISWE</sequence>
<dbReference type="Proteomes" id="UP000823775">
    <property type="component" value="Unassembled WGS sequence"/>
</dbReference>
<comment type="caution">
    <text evidence="1">The sequence shown here is derived from an EMBL/GenBank/DDBJ whole genome shotgun (WGS) entry which is preliminary data.</text>
</comment>
<protein>
    <submittedName>
        <fullName evidence="1">Uncharacterized protein</fullName>
    </submittedName>
</protein>
<keyword evidence="2" id="KW-1185">Reference proteome</keyword>
<evidence type="ECO:0000313" key="2">
    <source>
        <dbReference type="Proteomes" id="UP000823775"/>
    </source>
</evidence>
<organism evidence="1 2">
    <name type="scientific">Datura stramonium</name>
    <name type="common">Jimsonweed</name>
    <name type="synonym">Common thornapple</name>
    <dbReference type="NCBI Taxonomy" id="4076"/>
    <lineage>
        <taxon>Eukaryota</taxon>
        <taxon>Viridiplantae</taxon>
        <taxon>Streptophyta</taxon>
        <taxon>Embryophyta</taxon>
        <taxon>Tracheophyta</taxon>
        <taxon>Spermatophyta</taxon>
        <taxon>Magnoliopsida</taxon>
        <taxon>eudicotyledons</taxon>
        <taxon>Gunneridae</taxon>
        <taxon>Pentapetalae</taxon>
        <taxon>asterids</taxon>
        <taxon>lamiids</taxon>
        <taxon>Solanales</taxon>
        <taxon>Solanaceae</taxon>
        <taxon>Solanoideae</taxon>
        <taxon>Datureae</taxon>
        <taxon>Datura</taxon>
    </lineage>
</organism>
<reference evidence="1 2" key="1">
    <citation type="journal article" date="2021" name="BMC Genomics">
        <title>Datura genome reveals duplications of psychoactive alkaloid biosynthetic genes and high mutation rate following tissue culture.</title>
        <authorList>
            <person name="Rajewski A."/>
            <person name="Carter-House D."/>
            <person name="Stajich J."/>
            <person name="Litt A."/>
        </authorList>
    </citation>
    <scope>NUCLEOTIDE SEQUENCE [LARGE SCALE GENOMIC DNA]</scope>
    <source>
        <strain evidence="1">AR-01</strain>
    </source>
</reference>